<evidence type="ECO:0000313" key="3">
    <source>
        <dbReference type="EMBL" id="KAK4073310.1"/>
    </source>
</evidence>
<dbReference type="InterPro" id="IPR046700">
    <property type="entry name" value="DUF6570"/>
</dbReference>
<feature type="region of interest" description="Disordered" evidence="1">
    <location>
        <begin position="571"/>
        <end position="590"/>
    </location>
</feature>
<organism evidence="3 4">
    <name type="scientific">Purpureocillium lilacinum</name>
    <name type="common">Paecilomyces lilacinus</name>
    <dbReference type="NCBI Taxonomy" id="33203"/>
    <lineage>
        <taxon>Eukaryota</taxon>
        <taxon>Fungi</taxon>
        <taxon>Dikarya</taxon>
        <taxon>Ascomycota</taxon>
        <taxon>Pezizomycotina</taxon>
        <taxon>Sordariomycetes</taxon>
        <taxon>Hypocreomycetidae</taxon>
        <taxon>Hypocreales</taxon>
        <taxon>Ophiocordycipitaceae</taxon>
        <taxon>Purpureocillium</taxon>
    </lineage>
</organism>
<feature type="domain" description="DUF6570" evidence="2">
    <location>
        <begin position="422"/>
        <end position="544"/>
    </location>
</feature>
<proteinExistence type="predicted"/>
<feature type="region of interest" description="Disordered" evidence="1">
    <location>
        <begin position="92"/>
        <end position="152"/>
    </location>
</feature>
<evidence type="ECO:0000259" key="2">
    <source>
        <dbReference type="Pfam" id="PF20209"/>
    </source>
</evidence>
<name>A0ABR0BF93_PURLI</name>
<dbReference type="EMBL" id="JAWRVI010000163">
    <property type="protein sequence ID" value="KAK4073310.1"/>
    <property type="molecule type" value="Genomic_DNA"/>
</dbReference>
<accession>A0ABR0BF93</accession>
<feature type="compositionally biased region" description="Basic residues" evidence="1">
    <location>
        <begin position="274"/>
        <end position="285"/>
    </location>
</feature>
<evidence type="ECO:0000313" key="4">
    <source>
        <dbReference type="Proteomes" id="UP001287286"/>
    </source>
</evidence>
<reference evidence="3 4" key="1">
    <citation type="journal article" date="2024" name="Microbiol. Resour. Announc.">
        <title>Genome annotations for the ascomycete fungi Trichoderma harzianum, Trichoderma aggressivum, and Purpureocillium lilacinum.</title>
        <authorList>
            <person name="Beijen E.P.W."/>
            <person name="Ohm R.A."/>
        </authorList>
    </citation>
    <scope>NUCLEOTIDE SEQUENCE [LARGE SCALE GENOMIC DNA]</scope>
    <source>
        <strain evidence="3 4">CBS 150709</strain>
    </source>
</reference>
<sequence length="670" mass="73741">MNRPLRPLLPREIERREEPRSVVPESSNRPQNVQEDGGVLEGGWSAGQGRKVKARGSPAASTLSTGLWGLQSSANRAHGSGSQQVLFPKVTKSSSGLVDRAEKGGEVKSAAGTAATTASVIVREEPANPPVADCFAQRPGGPADESEPVRWEETPTYRRLMYAAREIGRVASDGRQLLPKEPGSSREGVSGGGSADGPETAREVWRTAALLPSARITGIRRARVRHRKLNAEQGVIRPVNLPGPDRGDGNADAGQSVQQVRQKKRDRGPCRSPSPRKRNRRATRVPRREEMQAEDLASILQYLEKEFALKERLSSEQTWCEPIPHERKVSTAKSFYKAFHDASTMPIWTCMLCYSKCAKDELKELAYEYWQRWAVDGPVSCRSCFPEGENIPTCSECMRCVARGSLSPAVQLHGRLGCEHTFPEELKGLTPIEEKLIAPNASYGFVTRYSIPDGRKQPLRYPRHIKGHITVFPNNVQELATKVLPHPLVRVMDEIHVSWQGAEKPAPSDLSGLLSVRPRVVERALVWLKQHNPHYAGIEIDLAEIESWGSPPHGVPSLVYNRMERNEPSAWEKTRTAQVVPPTERGMDDEGSVDIDDLLTLLNEGQVTSTGYAREPESTRPDAACGEQIVEPDPSMNPINEVTSSGICVLPVMLCAETRPMAAGRGQGHG</sequence>
<dbReference type="Proteomes" id="UP001287286">
    <property type="component" value="Unassembled WGS sequence"/>
</dbReference>
<feature type="compositionally biased region" description="Basic and acidic residues" evidence="1">
    <location>
        <begin position="9"/>
        <end position="20"/>
    </location>
</feature>
<evidence type="ECO:0000256" key="1">
    <source>
        <dbReference type="SAM" id="MobiDB-lite"/>
    </source>
</evidence>
<feature type="region of interest" description="Disordered" evidence="1">
    <location>
        <begin position="1"/>
        <end position="64"/>
    </location>
</feature>
<gene>
    <name evidence="3" type="ORF">Purlil1_13073</name>
</gene>
<protein>
    <recommendedName>
        <fullName evidence="2">DUF6570 domain-containing protein</fullName>
    </recommendedName>
</protein>
<feature type="region of interest" description="Disordered" evidence="1">
    <location>
        <begin position="171"/>
        <end position="200"/>
    </location>
</feature>
<keyword evidence="4" id="KW-1185">Reference proteome</keyword>
<feature type="region of interest" description="Disordered" evidence="1">
    <location>
        <begin position="235"/>
        <end position="290"/>
    </location>
</feature>
<dbReference type="Pfam" id="PF20209">
    <property type="entry name" value="DUF6570"/>
    <property type="match status" value="1"/>
</dbReference>
<comment type="caution">
    <text evidence="3">The sequence shown here is derived from an EMBL/GenBank/DDBJ whole genome shotgun (WGS) entry which is preliminary data.</text>
</comment>